<dbReference type="GO" id="GO:0016787">
    <property type="term" value="F:hydrolase activity"/>
    <property type="evidence" value="ECO:0007669"/>
    <property type="project" value="UniProtKB-KW"/>
</dbReference>
<dbReference type="InterPro" id="IPR010016">
    <property type="entry name" value="PxpB"/>
</dbReference>
<dbReference type="EMBL" id="JBEZUR010000014">
    <property type="protein sequence ID" value="MEU3554980.1"/>
    <property type="molecule type" value="Genomic_DNA"/>
</dbReference>
<keyword evidence="1" id="KW-0547">Nucleotide-binding</keyword>
<sequence length="204" mass="22276">MRVLPCGDQALLVETESLEEALGLYRSLRRESPPGVTDLVPAARTVLLRLGPAADPALVERDLRTRDMTAAAHEQGPLVRVPVHYDGEDLREVADLTGLPVREVVRLHTGCEWTVAFGGFAPGFAYLTGGPRELRVPRRAESRTRVPAGAVGLAGEFSGVYPRSSPGGWQLIGRTDLAVWREDRDPPALLRPGARVRFEEVRPS</sequence>
<name>A0ABV2YGW8_9ACTN</name>
<accession>A0ABV2YGW8</accession>
<evidence type="ECO:0000259" key="4">
    <source>
        <dbReference type="SMART" id="SM00796"/>
    </source>
</evidence>
<gene>
    <name evidence="5" type="ORF">AB0E65_12300</name>
</gene>
<dbReference type="SUPFAM" id="SSF160467">
    <property type="entry name" value="PH0987 N-terminal domain-like"/>
    <property type="match status" value="1"/>
</dbReference>
<evidence type="ECO:0000313" key="5">
    <source>
        <dbReference type="EMBL" id="MEU3554980.1"/>
    </source>
</evidence>
<dbReference type="PANTHER" id="PTHR34698">
    <property type="entry name" value="5-OXOPROLINASE SUBUNIT B"/>
    <property type="match status" value="1"/>
</dbReference>
<evidence type="ECO:0000256" key="3">
    <source>
        <dbReference type="ARBA" id="ARBA00022840"/>
    </source>
</evidence>
<feature type="domain" description="Carboxyltransferase" evidence="4">
    <location>
        <begin position="1"/>
        <end position="190"/>
    </location>
</feature>
<dbReference type="Proteomes" id="UP001550850">
    <property type="component" value="Unassembled WGS sequence"/>
</dbReference>
<dbReference type="Gene3D" id="2.40.100.10">
    <property type="entry name" value="Cyclophilin-like"/>
    <property type="match status" value="1"/>
</dbReference>
<evidence type="ECO:0000256" key="1">
    <source>
        <dbReference type="ARBA" id="ARBA00022741"/>
    </source>
</evidence>
<evidence type="ECO:0000256" key="2">
    <source>
        <dbReference type="ARBA" id="ARBA00022801"/>
    </source>
</evidence>
<evidence type="ECO:0000313" key="6">
    <source>
        <dbReference type="Proteomes" id="UP001550850"/>
    </source>
</evidence>
<reference evidence="5 6" key="1">
    <citation type="submission" date="2024-06" db="EMBL/GenBank/DDBJ databases">
        <title>The Natural Products Discovery Center: Release of the First 8490 Sequenced Strains for Exploring Actinobacteria Biosynthetic Diversity.</title>
        <authorList>
            <person name="Kalkreuter E."/>
            <person name="Kautsar S.A."/>
            <person name="Yang D."/>
            <person name="Bader C.D."/>
            <person name="Teijaro C.N."/>
            <person name="Fluegel L."/>
            <person name="Davis C.M."/>
            <person name="Simpson J.R."/>
            <person name="Lauterbach L."/>
            <person name="Steele A.D."/>
            <person name="Gui C."/>
            <person name="Meng S."/>
            <person name="Li G."/>
            <person name="Viehrig K."/>
            <person name="Ye F."/>
            <person name="Su P."/>
            <person name="Kiefer A.F."/>
            <person name="Nichols A."/>
            <person name="Cepeda A.J."/>
            <person name="Yan W."/>
            <person name="Fan B."/>
            <person name="Jiang Y."/>
            <person name="Adhikari A."/>
            <person name="Zheng C.-J."/>
            <person name="Schuster L."/>
            <person name="Cowan T.M."/>
            <person name="Smanski M.J."/>
            <person name="Chevrette M.G."/>
            <person name="De Carvalho L.P.S."/>
            <person name="Shen B."/>
        </authorList>
    </citation>
    <scope>NUCLEOTIDE SEQUENCE [LARGE SCALE GENOMIC DNA]</scope>
    <source>
        <strain evidence="5 6">NPDC038104</strain>
    </source>
</reference>
<dbReference type="InterPro" id="IPR029000">
    <property type="entry name" value="Cyclophilin-like_dom_sf"/>
</dbReference>
<organism evidence="5 6">
    <name type="scientific">Streptomyces fragilis</name>
    <dbReference type="NCBI Taxonomy" id="67301"/>
    <lineage>
        <taxon>Bacteria</taxon>
        <taxon>Bacillati</taxon>
        <taxon>Actinomycetota</taxon>
        <taxon>Actinomycetes</taxon>
        <taxon>Kitasatosporales</taxon>
        <taxon>Streptomycetaceae</taxon>
        <taxon>Streptomyces</taxon>
    </lineage>
</organism>
<dbReference type="RefSeq" id="WP_108955289.1">
    <property type="nucleotide sequence ID" value="NZ_BEVZ01000005.1"/>
</dbReference>
<proteinExistence type="predicted"/>
<keyword evidence="3" id="KW-0067">ATP-binding</keyword>
<comment type="caution">
    <text evidence="5">The sequence shown here is derived from an EMBL/GenBank/DDBJ whole genome shotgun (WGS) entry which is preliminary data.</text>
</comment>
<keyword evidence="2 5" id="KW-0378">Hydrolase</keyword>
<dbReference type="SUPFAM" id="SSF50891">
    <property type="entry name" value="Cyclophilin-like"/>
    <property type="match status" value="1"/>
</dbReference>
<dbReference type="SMART" id="SM00796">
    <property type="entry name" value="AHS1"/>
    <property type="match status" value="1"/>
</dbReference>
<protein>
    <submittedName>
        <fullName evidence="5">Allophanate hydrolase subunit 1</fullName>
    </submittedName>
</protein>
<keyword evidence="6" id="KW-1185">Reference proteome</keyword>
<dbReference type="InterPro" id="IPR003833">
    <property type="entry name" value="CT_C_D"/>
</dbReference>
<dbReference type="Pfam" id="PF02682">
    <property type="entry name" value="CT_C_D"/>
    <property type="match status" value="1"/>
</dbReference>
<dbReference type="Gene3D" id="3.30.1360.40">
    <property type="match status" value="1"/>
</dbReference>
<dbReference type="PANTHER" id="PTHR34698:SF2">
    <property type="entry name" value="5-OXOPROLINASE SUBUNIT B"/>
    <property type="match status" value="1"/>
</dbReference>